<organism evidence="11 12">
    <name type="scientific">Ornithinimicrobium ciconiae</name>
    <dbReference type="NCBI Taxonomy" id="2594265"/>
    <lineage>
        <taxon>Bacteria</taxon>
        <taxon>Bacillati</taxon>
        <taxon>Actinomycetota</taxon>
        <taxon>Actinomycetes</taxon>
        <taxon>Micrococcales</taxon>
        <taxon>Ornithinimicrobiaceae</taxon>
        <taxon>Ornithinimicrobium</taxon>
    </lineage>
</organism>
<dbReference type="GO" id="GO:0005524">
    <property type="term" value="F:ATP binding"/>
    <property type="evidence" value="ECO:0007669"/>
    <property type="project" value="UniProtKB-KW"/>
</dbReference>
<dbReference type="CDD" id="cd18584">
    <property type="entry name" value="ABC_6TM_AarD_CydD"/>
    <property type="match status" value="1"/>
</dbReference>
<dbReference type="InterPro" id="IPR011527">
    <property type="entry name" value="ABC1_TM_dom"/>
</dbReference>
<dbReference type="Gene3D" id="3.40.50.300">
    <property type="entry name" value="P-loop containing nucleotide triphosphate hydrolases"/>
    <property type="match status" value="2"/>
</dbReference>
<dbReference type="AlphaFoldDB" id="A0A516G725"/>
<dbReference type="InterPro" id="IPR014223">
    <property type="entry name" value="ABC_CydC/D"/>
</dbReference>
<dbReference type="GO" id="GO:0034775">
    <property type="term" value="P:glutathione transmembrane transport"/>
    <property type="evidence" value="ECO:0007669"/>
    <property type="project" value="InterPro"/>
</dbReference>
<feature type="domain" description="ABC transmembrane type-1" evidence="10">
    <location>
        <begin position="20"/>
        <end position="297"/>
    </location>
</feature>
<evidence type="ECO:0000256" key="3">
    <source>
        <dbReference type="ARBA" id="ARBA00022741"/>
    </source>
</evidence>
<dbReference type="InterPro" id="IPR017871">
    <property type="entry name" value="ABC_transporter-like_CS"/>
</dbReference>
<feature type="region of interest" description="Disordered" evidence="7">
    <location>
        <begin position="1129"/>
        <end position="1148"/>
    </location>
</feature>
<dbReference type="SUPFAM" id="SSF90123">
    <property type="entry name" value="ABC transporter transmembrane region"/>
    <property type="match status" value="2"/>
</dbReference>
<dbReference type="PANTHER" id="PTHR24221">
    <property type="entry name" value="ATP-BINDING CASSETTE SUB-FAMILY B"/>
    <property type="match status" value="1"/>
</dbReference>
<gene>
    <name evidence="11" type="primary">cydD</name>
    <name evidence="11" type="ORF">FNH13_02160</name>
</gene>
<dbReference type="Pfam" id="PF00664">
    <property type="entry name" value="ABC_membrane"/>
    <property type="match status" value="2"/>
</dbReference>
<dbReference type="OrthoDB" id="3237158at2"/>
<reference evidence="11 12" key="1">
    <citation type="submission" date="2019-07" db="EMBL/GenBank/DDBJ databases">
        <title>complete genome sequencing of Ornithinimicrobium sp. H23M54.</title>
        <authorList>
            <person name="Bae J.-W."/>
            <person name="Lee S.-Y."/>
        </authorList>
    </citation>
    <scope>NUCLEOTIDE SEQUENCE [LARGE SCALE GENOMIC DNA]</scope>
    <source>
        <strain evidence="11 12">H23M54</strain>
    </source>
</reference>
<dbReference type="Gene3D" id="1.20.1560.10">
    <property type="entry name" value="ABC transporter type 1, transmembrane domain"/>
    <property type="match status" value="2"/>
</dbReference>
<dbReference type="RefSeq" id="WP_143781940.1">
    <property type="nucleotide sequence ID" value="NZ_CP041616.1"/>
</dbReference>
<keyword evidence="6 8" id="KW-0472">Membrane</keyword>
<evidence type="ECO:0000256" key="6">
    <source>
        <dbReference type="ARBA" id="ARBA00023136"/>
    </source>
</evidence>
<dbReference type="SUPFAM" id="SSF52540">
    <property type="entry name" value="P-loop containing nucleoside triphosphate hydrolases"/>
    <property type="match status" value="2"/>
</dbReference>
<dbReference type="InterPro" id="IPR014216">
    <property type="entry name" value="ABC_transptr_CydD"/>
</dbReference>
<dbReference type="GO" id="GO:0140359">
    <property type="term" value="F:ABC-type transporter activity"/>
    <property type="evidence" value="ECO:0007669"/>
    <property type="project" value="InterPro"/>
</dbReference>
<feature type="transmembrane region" description="Helical" evidence="8">
    <location>
        <begin position="805"/>
        <end position="826"/>
    </location>
</feature>
<dbReference type="GO" id="GO:0042883">
    <property type="term" value="P:cysteine transport"/>
    <property type="evidence" value="ECO:0007669"/>
    <property type="project" value="InterPro"/>
</dbReference>
<feature type="domain" description="ABC transporter" evidence="9">
    <location>
        <begin position="323"/>
        <end position="543"/>
    </location>
</feature>
<dbReference type="PANTHER" id="PTHR24221:SF590">
    <property type="entry name" value="COMPONENT LINKED WITH THE ASSEMBLY OF CYTOCHROME' TRANSPORT TRANSMEMBRANE ATP-BINDING PROTEIN ABC TRANSPORTER CYDD-RELATED"/>
    <property type="match status" value="1"/>
</dbReference>
<keyword evidence="2 8" id="KW-0812">Transmembrane</keyword>
<dbReference type="InterPro" id="IPR003593">
    <property type="entry name" value="AAA+_ATPase"/>
</dbReference>
<dbReference type="PROSITE" id="PS50929">
    <property type="entry name" value="ABC_TM1F"/>
    <property type="match status" value="2"/>
</dbReference>
<dbReference type="Pfam" id="PF00005">
    <property type="entry name" value="ABC_tran"/>
    <property type="match status" value="2"/>
</dbReference>
<dbReference type="InterPro" id="IPR039421">
    <property type="entry name" value="Type_1_exporter"/>
</dbReference>
<dbReference type="GO" id="GO:0045454">
    <property type="term" value="P:cell redox homeostasis"/>
    <property type="evidence" value="ECO:0007669"/>
    <property type="project" value="InterPro"/>
</dbReference>
<evidence type="ECO:0000256" key="4">
    <source>
        <dbReference type="ARBA" id="ARBA00022840"/>
    </source>
</evidence>
<feature type="transmembrane region" description="Helical" evidence="8">
    <location>
        <begin position="579"/>
        <end position="605"/>
    </location>
</feature>
<feature type="domain" description="ABC transmembrane type-1" evidence="10">
    <location>
        <begin position="581"/>
        <end position="865"/>
    </location>
</feature>
<keyword evidence="5 8" id="KW-1133">Transmembrane helix</keyword>
<dbReference type="Proteomes" id="UP000315395">
    <property type="component" value="Chromosome"/>
</dbReference>
<evidence type="ECO:0000259" key="10">
    <source>
        <dbReference type="PROSITE" id="PS50929"/>
    </source>
</evidence>
<protein>
    <submittedName>
        <fullName evidence="11">Thiol reductant ABC exporter subunit CydD</fullName>
    </submittedName>
</protein>
<name>A0A516G725_9MICO</name>
<dbReference type="NCBIfam" id="TIGR02868">
    <property type="entry name" value="CydC"/>
    <property type="match status" value="1"/>
</dbReference>
<dbReference type="SMART" id="SM00382">
    <property type="entry name" value="AAA"/>
    <property type="match status" value="2"/>
</dbReference>
<dbReference type="InterPro" id="IPR027417">
    <property type="entry name" value="P-loop_NTPase"/>
</dbReference>
<dbReference type="GO" id="GO:0016887">
    <property type="term" value="F:ATP hydrolysis activity"/>
    <property type="evidence" value="ECO:0007669"/>
    <property type="project" value="InterPro"/>
</dbReference>
<evidence type="ECO:0000256" key="1">
    <source>
        <dbReference type="ARBA" id="ARBA00004651"/>
    </source>
</evidence>
<evidence type="ECO:0000313" key="11">
    <source>
        <dbReference type="EMBL" id="QDO87282.1"/>
    </source>
</evidence>
<dbReference type="NCBIfam" id="TIGR02857">
    <property type="entry name" value="CydD"/>
    <property type="match status" value="1"/>
</dbReference>
<feature type="region of interest" description="Disordered" evidence="7">
    <location>
        <begin position="525"/>
        <end position="551"/>
    </location>
</feature>
<sequence>MKPFDPELLRQVPAARAPVAALSVAGVLAGTLAVAQAVCLAWLASTVVTGGELTAPLAWTVALLVLRGLVAGAQESVAGWAGQRVASGMRSQLLRRWSGLPEESRPQPDDAVRRATDGVAAIEPYVARYLPALVAAAVVPALSLLTLLVVDVWAALIVLLTLPLMPIFAILIGSHTREETRTRWDAMTDLAGHFLDVVRGLPTLVAYGRAERQVAVVAEVGRRHRVATVRTLRTAFLSTVALELLATISVALVAVCVGLRLAFGAMDLQVAMTAILLAPEAYWPIRRVGAEFHNAADGAEALEQLGQDLTPTTPPSTPSGVRVAVDTLAYRHPGRADTLRDLTLTTPPGPGLTALTGPSGAGKTTLLELIAGLRLPSAGSVSAPSAHLATQRPLLLPGSVRENLALACPDASDAEMRLALQRVGLWEALVVREGLDTVLGDDGFGLSAGQRGRLGLARALVSTAPLVLLDEPTAHLAADALPEIHALVTELARHRRVIVATHDLDLADHADQRWRIPLAARLDRGRQVPSPTAARPLSTETPVSAPQTGGGVALDAGDAVTTSPPTLLHRWIPSPQRRLTLATAVGGLATTSGVALTATSGWLIVQASYQPVVLTLLVAIVGVRAFGLARPVLRYAERIVSHDVALETLAAERTRAFRRLIPLTPARLGRRSRGEVLTAVVRDLDDVTDEKVRVTVPLWGAVLASAVAALVVGAFLAPAGLVVLAASVVVLLLGRAGQALEQSAHQDLVTARGAVRSLATLVTAQLTQVQAVTGVGHADRLVDRIDTAHHGEDSAARSLSRARGVVVALTWGVIAAAVGTVGWLAGQAFVAGTLSGPVAALVVLTPMAIAEAWATVPEIFGARARAQAARGRLATLFAQQPAVAQERDARPPAADRTAAVGVPVVTDAAVGVAVVTDAAPVVSTDAVQAAWDAAAVEPDLAPVSLRLQPGERLVLTGPNGVGKSTLLAVLARHLDPTVGTYSHGATEVRDLPLSQVRRRIAVADDEPHAFQGTVRANLVLACPDARDEDLVAALRAVDLGHWFDQLPDGLETRLLGLSGGERTRLSLARGILSRRPVLLLDEPTAHLDEVSASRVLECLGHGLQSVVMVSHDMRPASWRELPLTAAAQTPATSVSSHRDLTSSAARSR</sequence>
<evidence type="ECO:0000256" key="7">
    <source>
        <dbReference type="SAM" id="MobiDB-lite"/>
    </source>
</evidence>
<keyword evidence="4" id="KW-0067">ATP-binding</keyword>
<evidence type="ECO:0000256" key="5">
    <source>
        <dbReference type="ARBA" id="ARBA00022989"/>
    </source>
</evidence>
<evidence type="ECO:0000313" key="12">
    <source>
        <dbReference type="Proteomes" id="UP000315395"/>
    </source>
</evidence>
<feature type="domain" description="ABC transporter" evidence="9">
    <location>
        <begin position="922"/>
        <end position="1148"/>
    </location>
</feature>
<feature type="transmembrane region" description="Helical" evidence="8">
    <location>
        <begin position="153"/>
        <end position="173"/>
    </location>
</feature>
<dbReference type="GO" id="GO:0005886">
    <property type="term" value="C:plasma membrane"/>
    <property type="evidence" value="ECO:0007669"/>
    <property type="project" value="UniProtKB-SubCell"/>
</dbReference>
<feature type="compositionally biased region" description="Polar residues" evidence="7">
    <location>
        <begin position="538"/>
        <end position="547"/>
    </location>
</feature>
<accession>A0A516G725</accession>
<keyword evidence="3" id="KW-0547">Nucleotide-binding</keyword>
<feature type="transmembrane region" description="Helical" evidence="8">
    <location>
        <begin position="716"/>
        <end position="734"/>
    </location>
</feature>
<dbReference type="KEGG" id="orz:FNH13_02160"/>
<keyword evidence="12" id="KW-1185">Reference proteome</keyword>
<evidence type="ECO:0000256" key="8">
    <source>
        <dbReference type="SAM" id="Phobius"/>
    </source>
</evidence>
<feature type="transmembrane region" description="Helical" evidence="8">
    <location>
        <begin position="21"/>
        <end position="45"/>
    </location>
</feature>
<feature type="transmembrane region" description="Helical" evidence="8">
    <location>
        <begin position="611"/>
        <end position="629"/>
    </location>
</feature>
<feature type="transmembrane region" description="Helical" evidence="8">
    <location>
        <begin position="129"/>
        <end position="147"/>
    </location>
</feature>
<dbReference type="InterPro" id="IPR003439">
    <property type="entry name" value="ABC_transporter-like_ATP-bd"/>
</dbReference>
<dbReference type="PROSITE" id="PS00211">
    <property type="entry name" value="ABC_TRANSPORTER_1"/>
    <property type="match status" value="1"/>
</dbReference>
<evidence type="ECO:0000256" key="2">
    <source>
        <dbReference type="ARBA" id="ARBA00022692"/>
    </source>
</evidence>
<dbReference type="EMBL" id="CP041616">
    <property type="protein sequence ID" value="QDO87282.1"/>
    <property type="molecule type" value="Genomic_DNA"/>
</dbReference>
<dbReference type="PROSITE" id="PS50893">
    <property type="entry name" value="ABC_TRANSPORTER_2"/>
    <property type="match status" value="2"/>
</dbReference>
<comment type="subcellular location">
    <subcellularLocation>
        <location evidence="1">Cell membrane</location>
        <topology evidence="1">Multi-pass membrane protein</topology>
    </subcellularLocation>
</comment>
<evidence type="ECO:0000259" key="9">
    <source>
        <dbReference type="PROSITE" id="PS50893"/>
    </source>
</evidence>
<proteinExistence type="predicted"/>
<feature type="transmembrane region" description="Helical" evidence="8">
    <location>
        <begin position="57"/>
        <end position="81"/>
    </location>
</feature>
<feature type="transmembrane region" description="Helical" evidence="8">
    <location>
        <begin position="232"/>
        <end position="255"/>
    </location>
</feature>
<dbReference type="InterPro" id="IPR036640">
    <property type="entry name" value="ABC1_TM_sf"/>
</dbReference>